<sequence length="380" mass="40389">MTTDSGPDLRGTLEFQSDAGAGRSKWLAIFMTLILVGWMGSGFIIPSEGVEPETADTEIKPVAVETMMSEADSVQLVLSAEGQSIPDRSTNIPAKASGQVMSVSVERGELVEQGQEIARIDSETVEALLAQAQAQLEQASTELARVEKLLSQGIATERQAFQARAAKATAQAQITDIQHQLDNTIIRVPFSGRLNEMTLGEGEFVNDGDAVAIVLDNDPLSVVVQVPQQALGRLKQGQAAEVSFITGEKRVGVVDFIGRNADSQTRTFRVEISVDNPESEMPAGLSARISIPTGQARGHFISPAILSLGVNGDLGVKTVNDANEVVFNAVSIVRAQPDGVWVTGLEDNARIITVGQGFVEAGDIVEPIDRETAELASVSQ</sequence>
<feature type="transmembrane region" description="Helical" evidence="3">
    <location>
        <begin position="26"/>
        <end position="45"/>
    </location>
</feature>
<keyword evidence="3" id="KW-0812">Transmembrane</keyword>
<dbReference type="EMBL" id="VICH01000007">
    <property type="protein sequence ID" value="TQV67192.1"/>
    <property type="molecule type" value="Genomic_DNA"/>
</dbReference>
<reference evidence="6 7" key="1">
    <citation type="submission" date="2019-06" db="EMBL/GenBank/DDBJ databases">
        <title>A novel species of marine bacteria.</title>
        <authorList>
            <person name="Wang Y."/>
        </authorList>
    </citation>
    <scope>NUCLEOTIDE SEQUENCE [LARGE SCALE GENOMIC DNA]</scope>
    <source>
        <strain evidence="6 7">MA1-10</strain>
    </source>
</reference>
<accession>A0A545SQE8</accession>
<dbReference type="AlphaFoldDB" id="A0A545SQE8"/>
<dbReference type="Proteomes" id="UP000315816">
    <property type="component" value="Unassembled WGS sequence"/>
</dbReference>
<dbReference type="Gene3D" id="1.10.287.470">
    <property type="entry name" value="Helix hairpin bin"/>
    <property type="match status" value="1"/>
</dbReference>
<evidence type="ECO:0000256" key="2">
    <source>
        <dbReference type="SAM" id="Coils"/>
    </source>
</evidence>
<evidence type="ECO:0000256" key="3">
    <source>
        <dbReference type="SAM" id="Phobius"/>
    </source>
</evidence>
<comment type="similarity">
    <text evidence="1">Belongs to the membrane fusion protein (MFP) (TC 8.A.1) family.</text>
</comment>
<dbReference type="PANTHER" id="PTHR30469">
    <property type="entry name" value="MULTIDRUG RESISTANCE PROTEIN MDTA"/>
    <property type="match status" value="1"/>
</dbReference>
<dbReference type="GO" id="GO:1990281">
    <property type="term" value="C:efflux pump complex"/>
    <property type="evidence" value="ECO:0007669"/>
    <property type="project" value="TreeGrafter"/>
</dbReference>
<dbReference type="SUPFAM" id="SSF111369">
    <property type="entry name" value="HlyD-like secretion proteins"/>
    <property type="match status" value="1"/>
</dbReference>
<dbReference type="InterPro" id="IPR006143">
    <property type="entry name" value="RND_pump_MFP"/>
</dbReference>
<name>A0A545SQE8_9RHOB</name>
<dbReference type="Gene3D" id="2.40.30.170">
    <property type="match status" value="1"/>
</dbReference>
<comment type="caution">
    <text evidence="6">The sequence shown here is derived from an EMBL/GenBank/DDBJ whole genome shotgun (WGS) entry which is preliminary data.</text>
</comment>
<keyword evidence="2" id="KW-0175">Coiled coil</keyword>
<dbReference type="Pfam" id="PF25917">
    <property type="entry name" value="BSH_RND"/>
    <property type="match status" value="1"/>
</dbReference>
<feature type="domain" description="CusB-like beta-barrel" evidence="5">
    <location>
        <begin position="222"/>
        <end position="291"/>
    </location>
</feature>
<dbReference type="PANTHER" id="PTHR30469:SF29">
    <property type="entry name" value="BLR2860 PROTEIN"/>
    <property type="match status" value="1"/>
</dbReference>
<evidence type="ECO:0000256" key="1">
    <source>
        <dbReference type="ARBA" id="ARBA00009477"/>
    </source>
</evidence>
<protein>
    <submittedName>
        <fullName evidence="6">Efflux RND transporter periplasmic adaptor subunit</fullName>
    </submittedName>
</protein>
<feature type="coiled-coil region" evidence="2">
    <location>
        <begin position="122"/>
        <end position="149"/>
    </location>
</feature>
<keyword evidence="3" id="KW-0472">Membrane</keyword>
<gene>
    <name evidence="6" type="ORF">FIL88_11460</name>
</gene>
<dbReference type="InterPro" id="IPR058625">
    <property type="entry name" value="MdtA-like_BSH"/>
</dbReference>
<evidence type="ECO:0000313" key="6">
    <source>
        <dbReference type="EMBL" id="TQV67192.1"/>
    </source>
</evidence>
<organism evidence="6 7">
    <name type="scientific">Aliiroseovarius halocynthiae</name>
    <dbReference type="NCBI Taxonomy" id="985055"/>
    <lineage>
        <taxon>Bacteria</taxon>
        <taxon>Pseudomonadati</taxon>
        <taxon>Pseudomonadota</taxon>
        <taxon>Alphaproteobacteria</taxon>
        <taxon>Rhodobacterales</taxon>
        <taxon>Paracoccaceae</taxon>
        <taxon>Aliiroseovarius</taxon>
    </lineage>
</organism>
<evidence type="ECO:0000313" key="7">
    <source>
        <dbReference type="Proteomes" id="UP000315816"/>
    </source>
</evidence>
<dbReference type="GO" id="GO:0015562">
    <property type="term" value="F:efflux transmembrane transporter activity"/>
    <property type="evidence" value="ECO:0007669"/>
    <property type="project" value="TreeGrafter"/>
</dbReference>
<evidence type="ECO:0000259" key="4">
    <source>
        <dbReference type="Pfam" id="PF25917"/>
    </source>
</evidence>
<evidence type="ECO:0000259" key="5">
    <source>
        <dbReference type="Pfam" id="PF25954"/>
    </source>
</evidence>
<dbReference type="NCBIfam" id="TIGR01730">
    <property type="entry name" value="RND_mfp"/>
    <property type="match status" value="1"/>
</dbReference>
<dbReference type="Pfam" id="PF25954">
    <property type="entry name" value="Beta-barrel_RND_2"/>
    <property type="match status" value="1"/>
</dbReference>
<proteinExistence type="inferred from homology"/>
<keyword evidence="7" id="KW-1185">Reference proteome</keyword>
<feature type="domain" description="Multidrug resistance protein MdtA-like barrel-sandwich hybrid" evidence="4">
    <location>
        <begin position="90"/>
        <end position="216"/>
    </location>
</feature>
<dbReference type="Gene3D" id="2.40.50.100">
    <property type="match status" value="1"/>
</dbReference>
<keyword evidence="3" id="KW-1133">Transmembrane helix</keyword>
<dbReference type="OrthoDB" id="9806939at2"/>
<dbReference type="RefSeq" id="WP_142854004.1">
    <property type="nucleotide sequence ID" value="NZ_FXWW01000003.1"/>
</dbReference>
<dbReference type="InterPro" id="IPR058792">
    <property type="entry name" value="Beta-barrel_RND_2"/>
</dbReference>